<feature type="transmembrane region" description="Helical" evidence="1">
    <location>
        <begin position="36"/>
        <end position="57"/>
    </location>
</feature>
<protein>
    <submittedName>
        <fullName evidence="2">Uncharacterized protein</fullName>
    </submittedName>
</protein>
<evidence type="ECO:0000256" key="1">
    <source>
        <dbReference type="SAM" id="Phobius"/>
    </source>
</evidence>
<dbReference type="RefSeq" id="WP_185108129.1">
    <property type="nucleotide sequence ID" value="NZ_JACHMI010000001.1"/>
</dbReference>
<keyword evidence="1" id="KW-0472">Membrane</keyword>
<feature type="transmembrane region" description="Helical" evidence="1">
    <location>
        <begin position="150"/>
        <end position="170"/>
    </location>
</feature>
<keyword evidence="1" id="KW-1133">Transmembrane helix</keyword>
<feature type="transmembrane region" description="Helical" evidence="1">
    <location>
        <begin position="9"/>
        <end position="30"/>
    </location>
</feature>
<reference evidence="2 3" key="1">
    <citation type="submission" date="2020-08" db="EMBL/GenBank/DDBJ databases">
        <title>Sequencing the genomes of 1000 actinobacteria strains.</title>
        <authorList>
            <person name="Klenk H.-P."/>
        </authorList>
    </citation>
    <scope>NUCLEOTIDE SEQUENCE [LARGE SCALE GENOMIC DNA]</scope>
    <source>
        <strain evidence="2 3">DSM 43768</strain>
    </source>
</reference>
<evidence type="ECO:0000313" key="3">
    <source>
        <dbReference type="Proteomes" id="UP000565579"/>
    </source>
</evidence>
<keyword evidence="3" id="KW-1185">Reference proteome</keyword>
<evidence type="ECO:0000313" key="2">
    <source>
        <dbReference type="EMBL" id="MBB6553755.1"/>
    </source>
</evidence>
<comment type="caution">
    <text evidence="2">The sequence shown here is derived from an EMBL/GenBank/DDBJ whole genome shotgun (WGS) entry which is preliminary data.</text>
</comment>
<dbReference type="EMBL" id="JACHMI010000001">
    <property type="protein sequence ID" value="MBB6553755.1"/>
    <property type="molecule type" value="Genomic_DNA"/>
</dbReference>
<proteinExistence type="predicted"/>
<dbReference type="Proteomes" id="UP000565579">
    <property type="component" value="Unassembled WGS sequence"/>
</dbReference>
<organism evidence="2 3">
    <name type="scientific">Nonomuraea rubra</name>
    <dbReference type="NCBI Taxonomy" id="46180"/>
    <lineage>
        <taxon>Bacteria</taxon>
        <taxon>Bacillati</taxon>
        <taxon>Actinomycetota</taxon>
        <taxon>Actinomycetes</taxon>
        <taxon>Streptosporangiales</taxon>
        <taxon>Streptosporangiaceae</taxon>
        <taxon>Nonomuraea</taxon>
    </lineage>
</organism>
<dbReference type="AlphaFoldDB" id="A0A7X0U3S0"/>
<keyword evidence="1" id="KW-0812">Transmembrane</keyword>
<feature type="transmembrane region" description="Helical" evidence="1">
    <location>
        <begin position="124"/>
        <end position="144"/>
    </location>
</feature>
<gene>
    <name evidence="2" type="ORF">HD593_008550</name>
</gene>
<sequence>MVPTLPRRAFMTVAAADLLVALVVVSGLLAVTPAGVVAAALVTPFSLVGYVTAYRLFRSAREAGAAPRDALGAIGEALVPLPVRMLMRAERANLAGVGLWARRRVDGVPPGGAALPYAREQRPLLWMLLFAVVVQAVALEWMVAAMEAPAGLRAVVLAADVYSVLFVLGLGAACATRPHVVTDDELRIRYAAYFDLRVPRELIASVRASRSFDARGVVSVRDGGLMVGVDAQTNLIVHLTRPIAVTRPLGRREHVTSIRFYAEDPAAALKSLTTP</sequence>
<name>A0A7X0U3S0_9ACTN</name>
<accession>A0A7X0U3S0</accession>